<dbReference type="GO" id="GO:0016020">
    <property type="term" value="C:membrane"/>
    <property type="evidence" value="ECO:0007669"/>
    <property type="project" value="InterPro"/>
</dbReference>
<evidence type="ECO:0000259" key="1">
    <source>
        <dbReference type="Pfam" id="PF13609"/>
    </source>
</evidence>
<feature type="domain" description="Porin" evidence="1">
    <location>
        <begin position="3"/>
        <end position="44"/>
    </location>
</feature>
<dbReference type="InterPro" id="IPR023614">
    <property type="entry name" value="Porin_dom_sf"/>
</dbReference>
<sequence length="64" mass="7068">MLAGYAHTRRSGSLVGADRDRNTLSVGYDYLLSKRTDLYTIAMSDKINTASRAASFGLGLRHKF</sequence>
<dbReference type="Gene3D" id="2.40.160.10">
    <property type="entry name" value="Porin"/>
    <property type="match status" value="1"/>
</dbReference>
<dbReference type="GO" id="GO:0015288">
    <property type="term" value="F:porin activity"/>
    <property type="evidence" value="ECO:0007669"/>
    <property type="project" value="InterPro"/>
</dbReference>
<dbReference type="Proteomes" id="UP000197535">
    <property type="component" value="Unassembled WGS sequence"/>
</dbReference>
<comment type="caution">
    <text evidence="2">The sequence shown here is derived from an EMBL/GenBank/DDBJ whole genome shotgun (WGS) entry which is preliminary data.</text>
</comment>
<dbReference type="Pfam" id="PF13609">
    <property type="entry name" value="Porin_4"/>
    <property type="match status" value="1"/>
</dbReference>
<evidence type="ECO:0000313" key="3">
    <source>
        <dbReference type="Proteomes" id="UP000197535"/>
    </source>
</evidence>
<dbReference type="EMBL" id="LSTO01000001">
    <property type="protein sequence ID" value="OWW20536.1"/>
    <property type="molecule type" value="Genomic_DNA"/>
</dbReference>
<dbReference type="InterPro" id="IPR033900">
    <property type="entry name" value="Gram_neg_porin_domain"/>
</dbReference>
<keyword evidence="3" id="KW-1185">Reference proteome</keyword>
<evidence type="ECO:0000313" key="2">
    <source>
        <dbReference type="EMBL" id="OWW20536.1"/>
    </source>
</evidence>
<dbReference type="AlphaFoldDB" id="A0A254TD07"/>
<accession>A0A254TD07</accession>
<dbReference type="SUPFAM" id="SSF56935">
    <property type="entry name" value="Porins"/>
    <property type="match status" value="1"/>
</dbReference>
<name>A0A254TD07_9BURK</name>
<gene>
    <name evidence="2" type="ORF">AYR66_14600</name>
</gene>
<protein>
    <recommendedName>
        <fullName evidence="1">Porin domain-containing protein</fullName>
    </recommendedName>
</protein>
<organism evidence="2 3">
    <name type="scientific">Noviherbaspirillum denitrificans</name>
    <dbReference type="NCBI Taxonomy" id="1968433"/>
    <lineage>
        <taxon>Bacteria</taxon>
        <taxon>Pseudomonadati</taxon>
        <taxon>Pseudomonadota</taxon>
        <taxon>Betaproteobacteria</taxon>
        <taxon>Burkholderiales</taxon>
        <taxon>Oxalobacteraceae</taxon>
        <taxon>Noviherbaspirillum</taxon>
    </lineage>
</organism>
<proteinExistence type="predicted"/>
<reference evidence="2 3" key="1">
    <citation type="submission" date="2016-02" db="EMBL/GenBank/DDBJ databases">
        <authorList>
            <person name="Wen L."/>
            <person name="He K."/>
            <person name="Yang H."/>
        </authorList>
    </citation>
    <scope>NUCLEOTIDE SEQUENCE [LARGE SCALE GENOMIC DNA]</scope>
    <source>
        <strain evidence="2 3">TSA40</strain>
    </source>
</reference>